<comment type="caution">
    <text evidence="1">The sequence shown here is derived from an EMBL/GenBank/DDBJ whole genome shotgun (WGS) entry which is preliminary data.</text>
</comment>
<organism evidence="1 2">
    <name type="scientific">Gilliamella apicola</name>
    <dbReference type="NCBI Taxonomy" id="1196095"/>
    <lineage>
        <taxon>Bacteria</taxon>
        <taxon>Pseudomonadati</taxon>
        <taxon>Pseudomonadota</taxon>
        <taxon>Gammaproteobacteria</taxon>
        <taxon>Orbales</taxon>
        <taxon>Orbaceae</taxon>
        <taxon>Gilliamella</taxon>
    </lineage>
</organism>
<dbReference type="Proteomes" id="UP000247483">
    <property type="component" value="Unassembled WGS sequence"/>
</dbReference>
<protein>
    <submittedName>
        <fullName evidence="1">Uncharacterized protein</fullName>
    </submittedName>
</protein>
<reference evidence="1 2" key="1">
    <citation type="submission" date="2018-05" db="EMBL/GenBank/DDBJ databases">
        <title>Reference genomes for bee gut microbiota database.</title>
        <authorList>
            <person name="Ellegaard K.M."/>
        </authorList>
    </citation>
    <scope>NUCLEOTIDE SEQUENCE [LARGE SCALE GENOMIC DNA]</scope>
    <source>
        <strain evidence="1 2">ESL0177</strain>
    </source>
</reference>
<proteinExistence type="predicted"/>
<sequence length="63" mass="7460">MIWGSINNIFSKKKLLKYINEEKIDYKLARYVINTQVYADVIAQTTRCFEAILRQTSNLIEVF</sequence>
<gene>
    <name evidence="1" type="ORF">DKK79_07565</name>
</gene>
<evidence type="ECO:0000313" key="2">
    <source>
        <dbReference type="Proteomes" id="UP000247483"/>
    </source>
</evidence>
<accession>A0A2V4DVH7</accession>
<dbReference type="EMBL" id="QGLP01000005">
    <property type="protein sequence ID" value="PXZ04213.1"/>
    <property type="molecule type" value="Genomic_DNA"/>
</dbReference>
<evidence type="ECO:0000313" key="1">
    <source>
        <dbReference type="EMBL" id="PXZ04213.1"/>
    </source>
</evidence>
<name>A0A2V4DVH7_9GAMM</name>
<dbReference type="AlphaFoldDB" id="A0A2V4DVH7"/>